<dbReference type="Gene3D" id="3.40.50.300">
    <property type="entry name" value="P-loop containing nucleotide triphosphate hydrolases"/>
    <property type="match status" value="1"/>
</dbReference>
<evidence type="ECO:0000313" key="11">
    <source>
        <dbReference type="EMBL" id="VDK33791.1"/>
    </source>
</evidence>
<feature type="domain" description="Cdc6 C-terminal" evidence="10">
    <location>
        <begin position="586"/>
        <end position="666"/>
    </location>
</feature>
<keyword evidence="4" id="KW-0479">Metal-binding</keyword>
<keyword evidence="7" id="KW-0067">ATP-binding</keyword>
<dbReference type="GO" id="GO:0005664">
    <property type="term" value="C:nuclear origin of replication recognition complex"/>
    <property type="evidence" value="ECO:0007669"/>
    <property type="project" value="TreeGrafter"/>
</dbReference>
<accession>A0A0R3W3X2</accession>
<dbReference type="PANTHER" id="PTHR10763">
    <property type="entry name" value="CELL DIVISION CONTROL PROTEIN 6-RELATED"/>
    <property type="match status" value="1"/>
</dbReference>
<keyword evidence="5 7" id="KW-0238">DNA-binding</keyword>
<dbReference type="InterPro" id="IPR027417">
    <property type="entry name" value="P-loop_NTPase"/>
</dbReference>
<organism evidence="13">
    <name type="scientific">Taenia asiatica</name>
    <name type="common">Asian tapeworm</name>
    <dbReference type="NCBI Taxonomy" id="60517"/>
    <lineage>
        <taxon>Eukaryota</taxon>
        <taxon>Metazoa</taxon>
        <taxon>Spiralia</taxon>
        <taxon>Lophotrochozoa</taxon>
        <taxon>Platyhelminthes</taxon>
        <taxon>Cestoda</taxon>
        <taxon>Eucestoda</taxon>
        <taxon>Cyclophyllidea</taxon>
        <taxon>Taeniidae</taxon>
        <taxon>Taenia</taxon>
    </lineage>
</organism>
<feature type="compositionally biased region" description="Low complexity" evidence="8">
    <location>
        <begin position="197"/>
        <end position="207"/>
    </location>
</feature>
<keyword evidence="3 7" id="KW-0235">DNA replication</keyword>
<dbReference type="GO" id="GO:0046872">
    <property type="term" value="F:metal ion binding"/>
    <property type="evidence" value="ECO:0007669"/>
    <property type="project" value="UniProtKB-KW"/>
</dbReference>
<feature type="compositionally biased region" description="Low complexity" evidence="8">
    <location>
        <begin position="225"/>
        <end position="237"/>
    </location>
</feature>
<dbReference type="InterPro" id="IPR003959">
    <property type="entry name" value="ATPase_AAA_core"/>
</dbReference>
<feature type="region of interest" description="Disordered" evidence="8">
    <location>
        <begin position="162"/>
        <end position="269"/>
    </location>
</feature>
<name>A0A0R3W3X2_TAEAS</name>
<feature type="region of interest" description="Disordered" evidence="8">
    <location>
        <begin position="12"/>
        <end position="33"/>
    </location>
</feature>
<dbReference type="InterPro" id="IPR003593">
    <property type="entry name" value="AAA+_ATPase"/>
</dbReference>
<keyword evidence="6 7" id="KW-0539">Nucleus</keyword>
<dbReference type="CDD" id="cd08768">
    <property type="entry name" value="Cdc6_C"/>
    <property type="match status" value="1"/>
</dbReference>
<comment type="similarity">
    <text evidence="2 7">Belongs to the ORC1 family.</text>
</comment>
<evidence type="ECO:0000256" key="6">
    <source>
        <dbReference type="ARBA" id="ARBA00023242"/>
    </source>
</evidence>
<gene>
    <name evidence="11" type="ORF">TASK_LOCUS4662</name>
</gene>
<evidence type="ECO:0000313" key="12">
    <source>
        <dbReference type="Proteomes" id="UP000282613"/>
    </source>
</evidence>
<feature type="region of interest" description="Disordered" evidence="8">
    <location>
        <begin position="111"/>
        <end position="146"/>
    </location>
</feature>
<dbReference type="AlphaFoldDB" id="A0A0R3W3X2"/>
<evidence type="ECO:0000259" key="9">
    <source>
        <dbReference type="SMART" id="SM00382"/>
    </source>
</evidence>
<keyword evidence="12" id="KW-1185">Reference proteome</keyword>
<dbReference type="SMART" id="SM01074">
    <property type="entry name" value="Cdc6_C"/>
    <property type="match status" value="1"/>
</dbReference>
<dbReference type="GO" id="GO:0016887">
    <property type="term" value="F:ATP hydrolysis activity"/>
    <property type="evidence" value="ECO:0007669"/>
    <property type="project" value="InterPro"/>
</dbReference>
<dbReference type="PANTHER" id="PTHR10763:SF23">
    <property type="entry name" value="ORIGIN RECOGNITION COMPLEX SUBUNIT 1"/>
    <property type="match status" value="1"/>
</dbReference>
<dbReference type="SUPFAM" id="SSF52540">
    <property type="entry name" value="P-loop containing nucleoside triphosphate hydrolases"/>
    <property type="match status" value="1"/>
</dbReference>
<dbReference type="InterPro" id="IPR050311">
    <property type="entry name" value="ORC1/CDC6"/>
</dbReference>
<comment type="subcellular location">
    <subcellularLocation>
        <location evidence="1 7">Nucleus</location>
    </subcellularLocation>
</comment>
<comment type="subunit">
    <text evidence="7">ORC is composed of six subunits.</text>
</comment>
<dbReference type="InterPro" id="IPR015163">
    <property type="entry name" value="Cdc6_C"/>
</dbReference>
<evidence type="ECO:0000256" key="3">
    <source>
        <dbReference type="ARBA" id="ARBA00022705"/>
    </source>
</evidence>
<proteinExistence type="inferred from homology"/>
<dbReference type="GO" id="GO:0006270">
    <property type="term" value="P:DNA replication initiation"/>
    <property type="evidence" value="ECO:0007669"/>
    <property type="project" value="TreeGrafter"/>
</dbReference>
<feature type="compositionally biased region" description="Polar residues" evidence="8">
    <location>
        <begin position="162"/>
        <end position="177"/>
    </location>
</feature>
<dbReference type="WBParaSite" id="TASK_0000466101-mRNA-1">
    <property type="protein sequence ID" value="TASK_0000466101-mRNA-1"/>
    <property type="gene ID" value="TASK_0000466101"/>
</dbReference>
<keyword evidence="7" id="KW-0547">Nucleotide-binding</keyword>
<evidence type="ECO:0000256" key="5">
    <source>
        <dbReference type="ARBA" id="ARBA00023125"/>
    </source>
</evidence>
<comment type="function">
    <text evidence="7">Component of the origin recognition complex (ORC) that binds origins of replication. DNA-binding is ATP-dependent, however specific DNA sequences that define origins of replication have not been identified so far. ORC is required to assemble the pre-replication complex necessary to initiate DNA replication.</text>
</comment>
<dbReference type="STRING" id="60517.A0A0R3W3X2"/>
<dbReference type="Pfam" id="PF00004">
    <property type="entry name" value="AAA"/>
    <property type="match status" value="1"/>
</dbReference>
<dbReference type="Pfam" id="PF17872">
    <property type="entry name" value="AAA_lid_10"/>
    <property type="match status" value="1"/>
</dbReference>
<reference evidence="11 12" key="2">
    <citation type="submission" date="2018-11" db="EMBL/GenBank/DDBJ databases">
        <authorList>
            <consortium name="Pathogen Informatics"/>
        </authorList>
    </citation>
    <scope>NUCLEOTIDE SEQUENCE [LARGE SCALE GENOMIC DNA]</scope>
</reference>
<dbReference type="GO" id="GO:0033314">
    <property type="term" value="P:mitotic DNA replication checkpoint signaling"/>
    <property type="evidence" value="ECO:0007669"/>
    <property type="project" value="TreeGrafter"/>
</dbReference>
<evidence type="ECO:0000256" key="7">
    <source>
        <dbReference type="RuleBase" id="RU365058"/>
    </source>
</evidence>
<dbReference type="InterPro" id="IPR041083">
    <property type="entry name" value="AAA_lid_10"/>
</dbReference>
<sequence length="670" mass="73867">MLFCTPAVLVSGSGSVPTKSDVKAEEPSKTSATRKIRPRRAEVTQRFKAPEAPSTFTHFFHEDIRGKLNVRLNPEIPSKVRPPNLMVLVSMTKQVGSKSSEIILSSILTEEPAKESRRAPLRARNTIDSAATSAPRTPRTPRRTCKDEAMVKILECFKKLSTSPKAKRTPLSSSVTRRNTEKVLSTTSSLSRRKSSSLHSPEASFSPSEDDSSSEEFASEEISFDENSTSSTTSTGTSDDKWVRRTRPRRRRTGRPSQTPVGDQAFFPRRTTSAIIDRETLNFKLHASHLSNDFLPCREREFDAIFEFLFEHLQNGTGGCMYISGVPGTGKTATVTAVVKSMTGCVDEDGSGVIPPFKFVTVNGMQVSQPHQIYPQIHEALKSEKVSAHKAMLLLEDEFCSAPRRRGGSTSPACVLLLDELDLLCSRRQDVLYTLFDWTCRSSVGAGSRGRGRRVLIVLAVANTMDLPERVLHHRVASRLGFNRLAFAPYSHEQLATIVNARLGSEFSSSFDVKAIELATRKVAAVSGDARRALDICRRAAELAQLEGGQKAIITIQHVNAALREMFTSLGLTALRSISHYERLLLRAIVAEVAARGTEEVPLSRCLQQLHVLCNLEGVPKPTDTDIFAMCASLSAYRLISAEPSRKDTNMLLRLNCSRSDVLFALKVSS</sequence>
<dbReference type="GO" id="GO:0005524">
    <property type="term" value="F:ATP binding"/>
    <property type="evidence" value="ECO:0007669"/>
    <property type="project" value="UniProtKB-KW"/>
</dbReference>
<feature type="compositionally biased region" description="Basic residues" evidence="8">
    <location>
        <begin position="244"/>
        <end position="254"/>
    </location>
</feature>
<evidence type="ECO:0000256" key="8">
    <source>
        <dbReference type="SAM" id="MobiDB-lite"/>
    </source>
</evidence>
<dbReference type="SMART" id="SM00382">
    <property type="entry name" value="AAA"/>
    <property type="match status" value="1"/>
</dbReference>
<dbReference type="Pfam" id="PF09079">
    <property type="entry name" value="WHD_Cdc6"/>
    <property type="match status" value="1"/>
</dbReference>
<dbReference type="Proteomes" id="UP000282613">
    <property type="component" value="Unassembled WGS sequence"/>
</dbReference>
<evidence type="ECO:0000259" key="10">
    <source>
        <dbReference type="SMART" id="SM01074"/>
    </source>
</evidence>
<feature type="domain" description="AAA+ ATPase" evidence="9">
    <location>
        <begin position="317"/>
        <end position="486"/>
    </location>
</feature>
<evidence type="ECO:0000313" key="13">
    <source>
        <dbReference type="WBParaSite" id="TASK_0000466101-mRNA-1"/>
    </source>
</evidence>
<evidence type="ECO:0000256" key="4">
    <source>
        <dbReference type="ARBA" id="ARBA00022723"/>
    </source>
</evidence>
<evidence type="ECO:0000256" key="2">
    <source>
        <dbReference type="ARBA" id="ARBA00008398"/>
    </source>
</evidence>
<dbReference type="Gene3D" id="1.10.8.60">
    <property type="match status" value="1"/>
</dbReference>
<feature type="compositionally biased region" description="Acidic residues" evidence="8">
    <location>
        <begin position="208"/>
        <end position="224"/>
    </location>
</feature>
<protein>
    <recommendedName>
        <fullName evidence="7">Origin recognition complex subunit 1</fullName>
    </recommendedName>
</protein>
<dbReference type="GO" id="GO:0003688">
    <property type="term" value="F:DNA replication origin binding"/>
    <property type="evidence" value="ECO:0007669"/>
    <property type="project" value="TreeGrafter"/>
</dbReference>
<evidence type="ECO:0000256" key="1">
    <source>
        <dbReference type="ARBA" id="ARBA00004123"/>
    </source>
</evidence>
<dbReference type="EMBL" id="UYRS01018362">
    <property type="protein sequence ID" value="VDK33791.1"/>
    <property type="molecule type" value="Genomic_DNA"/>
</dbReference>
<dbReference type="OrthoDB" id="1926878at2759"/>
<reference evidence="13" key="1">
    <citation type="submission" date="2016-04" db="UniProtKB">
        <authorList>
            <consortium name="WormBaseParasite"/>
        </authorList>
    </citation>
    <scope>IDENTIFICATION</scope>
</reference>